<dbReference type="EMBL" id="JAAPAO010002870">
    <property type="protein sequence ID" value="KAF4647075.1"/>
    <property type="molecule type" value="Genomic_DNA"/>
</dbReference>
<sequence>KDNTSTVSADLASKQASTFLGKPVPDELILKINRVGSYAIWRANVCSAINHFECSRQVSAEIILRCIREPQRTRLVKKIPLAAVRDQGHVAIIKALDASNMNRLEMRAIESDWRGLQQHSGETIPAFADRLEDLAHIKETLTGITVTDAEMSERLADGLTDADAIMAKSVVDPSLKLPYEEFKQGMLGFLESIKANGQFSIM</sequence>
<feature type="non-terminal residue" evidence="1">
    <location>
        <position position="1"/>
    </location>
</feature>
<feature type="non-terminal residue" evidence="1">
    <location>
        <position position="202"/>
    </location>
</feature>
<keyword evidence="2" id="KW-1185">Reference proteome</keyword>
<proteinExistence type="predicted"/>
<accession>A0A7J6KID8</accession>
<evidence type="ECO:0000313" key="1">
    <source>
        <dbReference type="EMBL" id="KAF4647075.1"/>
    </source>
</evidence>
<dbReference type="AlphaFoldDB" id="A0A7J6KID8"/>
<dbReference type="Proteomes" id="UP000591131">
    <property type="component" value="Unassembled WGS sequence"/>
</dbReference>
<organism evidence="1 2">
    <name type="scientific">Perkinsus chesapeaki</name>
    <name type="common">Clam parasite</name>
    <name type="synonym">Perkinsus andrewsi</name>
    <dbReference type="NCBI Taxonomy" id="330153"/>
    <lineage>
        <taxon>Eukaryota</taxon>
        <taxon>Sar</taxon>
        <taxon>Alveolata</taxon>
        <taxon>Perkinsozoa</taxon>
        <taxon>Perkinsea</taxon>
        <taxon>Perkinsida</taxon>
        <taxon>Perkinsidae</taxon>
        <taxon>Perkinsus</taxon>
    </lineage>
</organism>
<reference evidence="1 2" key="1">
    <citation type="submission" date="2020-04" db="EMBL/GenBank/DDBJ databases">
        <title>Perkinsus chesapeaki whole genome sequence.</title>
        <authorList>
            <person name="Bogema D.R."/>
        </authorList>
    </citation>
    <scope>NUCLEOTIDE SEQUENCE [LARGE SCALE GENOMIC DNA]</scope>
    <source>
        <strain evidence="1">ATCC PRA-425</strain>
    </source>
</reference>
<dbReference type="OrthoDB" id="10527317at2759"/>
<protein>
    <submittedName>
        <fullName evidence="1">Uncharacterized protein</fullName>
    </submittedName>
</protein>
<name>A0A7J6KID8_PERCH</name>
<gene>
    <name evidence="1" type="ORF">FOL47_005128</name>
</gene>
<comment type="caution">
    <text evidence="1">The sequence shown here is derived from an EMBL/GenBank/DDBJ whole genome shotgun (WGS) entry which is preliminary data.</text>
</comment>
<evidence type="ECO:0000313" key="2">
    <source>
        <dbReference type="Proteomes" id="UP000591131"/>
    </source>
</evidence>